<dbReference type="InParanoid" id="B7Q458"/>
<keyword evidence="9" id="KW-0675">Receptor</keyword>
<dbReference type="GO" id="GO:0005901">
    <property type="term" value="C:caveola"/>
    <property type="evidence" value="ECO:0007669"/>
    <property type="project" value="UniProtKB-SubCell"/>
</dbReference>
<dbReference type="PANTHER" id="PTHR11923">
    <property type="entry name" value="SCAVENGER RECEPTOR CLASS B TYPE-1 SR-B1"/>
    <property type="match status" value="1"/>
</dbReference>
<protein>
    <recommendedName>
        <fullName evidence="11">Scavenger receptor class B member 1</fullName>
    </recommendedName>
    <alternativeName>
        <fullName evidence="12">SR-BI</fullName>
    </alternativeName>
</protein>
<evidence type="ECO:0000256" key="3">
    <source>
        <dbReference type="ARBA" id="ARBA00010532"/>
    </source>
</evidence>
<evidence type="ECO:0000313" key="15">
    <source>
        <dbReference type="Proteomes" id="UP000001555"/>
    </source>
</evidence>
<dbReference type="AlphaFoldDB" id="B7Q458"/>
<dbReference type="InterPro" id="IPR002159">
    <property type="entry name" value="CD36_fam"/>
</dbReference>
<dbReference type="EMBL" id="ABJB010777193">
    <property type="status" value="NOT_ANNOTATED_CDS"/>
    <property type="molecule type" value="Genomic_DNA"/>
</dbReference>
<keyword evidence="10" id="KW-0325">Glycoprotein</keyword>
<evidence type="ECO:0000256" key="2">
    <source>
        <dbReference type="ARBA" id="ARBA00004651"/>
    </source>
</evidence>
<dbReference type="PaxDb" id="6945-B7Q458"/>
<keyword evidence="5" id="KW-0812">Transmembrane</keyword>
<evidence type="ECO:0000256" key="1">
    <source>
        <dbReference type="ARBA" id="ARBA00004189"/>
    </source>
</evidence>
<comment type="similarity">
    <text evidence="3">Belongs to the CD36 family.</text>
</comment>
<keyword evidence="7" id="KW-0472">Membrane</keyword>
<evidence type="ECO:0000313" key="13">
    <source>
        <dbReference type="EMBL" id="EEC13630.1"/>
    </source>
</evidence>
<organism>
    <name type="scientific">Ixodes scapularis</name>
    <name type="common">Black-legged tick</name>
    <name type="synonym">Deer tick</name>
    <dbReference type="NCBI Taxonomy" id="6945"/>
    <lineage>
        <taxon>Eukaryota</taxon>
        <taxon>Metazoa</taxon>
        <taxon>Ecdysozoa</taxon>
        <taxon>Arthropoda</taxon>
        <taxon>Chelicerata</taxon>
        <taxon>Arachnida</taxon>
        <taxon>Acari</taxon>
        <taxon>Parasitiformes</taxon>
        <taxon>Ixodida</taxon>
        <taxon>Ixodoidea</taxon>
        <taxon>Ixodidae</taxon>
        <taxon>Ixodinae</taxon>
        <taxon>Ixodes</taxon>
    </lineage>
</organism>
<dbReference type="VEuPathDB" id="VectorBase:ISCI010930"/>
<dbReference type="PANTHER" id="PTHR11923:SF110">
    <property type="entry name" value="SCAVENGER RECEPTOR CLASS B MEMBER 1"/>
    <property type="match status" value="1"/>
</dbReference>
<dbReference type="PRINTS" id="PR01609">
    <property type="entry name" value="CD36FAMILY"/>
</dbReference>
<keyword evidence="4" id="KW-1003">Cell membrane</keyword>
<keyword evidence="6" id="KW-1133">Transmembrane helix</keyword>
<evidence type="ECO:0000256" key="11">
    <source>
        <dbReference type="ARBA" id="ARBA00040821"/>
    </source>
</evidence>
<accession>B7Q458</accession>
<comment type="subcellular location">
    <subcellularLocation>
        <location evidence="2">Cell membrane</location>
        <topology evidence="2">Multi-pass membrane protein</topology>
    </subcellularLocation>
    <subcellularLocation>
        <location evidence="1">Membrane</location>
        <location evidence="1">Caveola</location>
        <topology evidence="1">Multi-pass membrane protein</topology>
    </subcellularLocation>
</comment>
<evidence type="ECO:0000313" key="14">
    <source>
        <dbReference type="EnsemblMetazoa" id="ISCW010930-PA"/>
    </source>
</evidence>
<reference evidence="13 15" key="1">
    <citation type="submission" date="2008-03" db="EMBL/GenBank/DDBJ databases">
        <title>Annotation of Ixodes scapularis.</title>
        <authorList>
            <consortium name="Ixodes scapularis Genome Project Consortium"/>
            <person name="Caler E."/>
            <person name="Hannick L.I."/>
            <person name="Bidwell S."/>
            <person name="Joardar V."/>
            <person name="Thiagarajan M."/>
            <person name="Amedeo P."/>
            <person name="Galinsky K.J."/>
            <person name="Schobel S."/>
            <person name="Inman J."/>
            <person name="Hostetler J."/>
            <person name="Miller J."/>
            <person name="Hammond M."/>
            <person name="Megy K."/>
            <person name="Lawson D."/>
            <person name="Kodira C."/>
            <person name="Sutton G."/>
            <person name="Meyer J."/>
            <person name="Hill C.A."/>
            <person name="Birren B."/>
            <person name="Nene V."/>
            <person name="Collins F."/>
            <person name="Alarcon-Chaidez F."/>
            <person name="Wikel S."/>
            <person name="Strausberg R."/>
        </authorList>
    </citation>
    <scope>NUCLEOTIDE SEQUENCE [LARGE SCALE GENOMIC DNA]</scope>
    <source>
        <strain evidence="15">Wikel</strain>
        <strain evidence="13">Wikel colony</strain>
    </source>
</reference>
<dbReference type="EMBL" id="ABJB010490031">
    <property type="status" value="NOT_ANNOTATED_CDS"/>
    <property type="molecule type" value="Genomic_DNA"/>
</dbReference>
<dbReference type="Proteomes" id="UP000001555">
    <property type="component" value="Unassembled WGS sequence"/>
</dbReference>
<dbReference type="VEuPathDB" id="VectorBase:ISCP_013192"/>
<dbReference type="HOGENOM" id="CLU_1898551_0_0_1"/>
<proteinExistence type="inferred from homology"/>
<evidence type="ECO:0000256" key="9">
    <source>
        <dbReference type="ARBA" id="ARBA00023170"/>
    </source>
</evidence>
<evidence type="ECO:0000256" key="5">
    <source>
        <dbReference type="ARBA" id="ARBA00022692"/>
    </source>
</evidence>
<evidence type="ECO:0000256" key="4">
    <source>
        <dbReference type="ARBA" id="ARBA00022475"/>
    </source>
</evidence>
<dbReference type="VEuPathDB" id="VectorBase:ISCW010930"/>
<dbReference type="Pfam" id="PF01130">
    <property type="entry name" value="CD36"/>
    <property type="match status" value="1"/>
</dbReference>
<evidence type="ECO:0000256" key="6">
    <source>
        <dbReference type="ARBA" id="ARBA00022989"/>
    </source>
</evidence>
<keyword evidence="8" id="KW-1015">Disulfide bond</keyword>
<evidence type="ECO:0000256" key="12">
    <source>
        <dbReference type="ARBA" id="ARBA00042244"/>
    </source>
</evidence>
<dbReference type="EMBL" id="ABJB010477895">
    <property type="status" value="NOT_ANNOTATED_CDS"/>
    <property type="molecule type" value="Genomic_DNA"/>
</dbReference>
<dbReference type="EnsemblMetazoa" id="ISCW010930-RA">
    <property type="protein sequence ID" value="ISCW010930-PA"/>
    <property type="gene ID" value="ISCW010930"/>
</dbReference>
<dbReference type="OrthoDB" id="514335at2759"/>
<evidence type="ECO:0000256" key="8">
    <source>
        <dbReference type="ARBA" id="ARBA00023157"/>
    </source>
</evidence>
<evidence type="ECO:0000256" key="7">
    <source>
        <dbReference type="ARBA" id="ARBA00023136"/>
    </source>
</evidence>
<keyword evidence="15" id="KW-1185">Reference proteome</keyword>
<dbReference type="EMBL" id="DS853431">
    <property type="protein sequence ID" value="EEC13630.1"/>
    <property type="molecule type" value="Genomic_DNA"/>
</dbReference>
<reference evidence="14" key="2">
    <citation type="submission" date="2020-05" db="UniProtKB">
        <authorList>
            <consortium name="EnsemblMetazoa"/>
        </authorList>
    </citation>
    <scope>IDENTIFICATION</scope>
    <source>
        <strain evidence="14">wikel</strain>
    </source>
</reference>
<gene>
    <name evidence="13" type="ORF">IscW_ISCW010930</name>
</gene>
<evidence type="ECO:0000256" key="10">
    <source>
        <dbReference type="ARBA" id="ARBA00023180"/>
    </source>
</evidence>
<name>B7Q458_IXOSC</name>
<sequence length="134" mass="14760">MWGGDECNLIRGTFGNVRPPMATTDEQRVFIPDIKRSVLLRYVHDSKVGSVHTRRFAVTPEVFASGKTRPENACYNKRTLPDGAADMGPVAKGAPVAVSLPHFLYGNQSEFGVEGLTPDEDKHLLYVDSEPKKS</sequence>